<dbReference type="CDD" id="cd00060">
    <property type="entry name" value="FHA"/>
    <property type="match status" value="1"/>
</dbReference>
<feature type="domain" description="FHA" evidence="3">
    <location>
        <begin position="379"/>
        <end position="436"/>
    </location>
</feature>
<keyword evidence="5" id="KW-1185">Reference proteome</keyword>
<evidence type="ECO:0000256" key="2">
    <source>
        <dbReference type="SAM" id="MobiDB-lite"/>
    </source>
</evidence>
<sequence length="472" mass="47764">MSVPAYRPGTWTAVACPGFVALLDPSVPADTVRAVWERGADGVLGALAVLARQGFEGLPGFALVAVRGQRVHVVQRGDVEVVVWSAVGSRSLTADGVTTWTEQVLEPAVGVELRAGGQESAGEASWPLGDGTARAAQIEVALVPAAAAEGTSAIPVVAPEAPAAAEDPEQGPASEDAGAGRGAAVTTPTPAVPYDVATAPAVPDDVAAAPAPVEDQDDESSARASHDAVPDAVPDDEPDEPDGDVHVPALVPLEAAADEPASGPETGPAHDPVPAQDEPAPTAPQAPIEAPTFTTAATSTSSPSALPALVSVGGSSVDDHDGLTILSTDLAAIRERLPSWAADWTGEAVPGPFGPPKEAGVVPQLVLSTGLVVPLDRAVLLGRAPQVARVTNSELPHLVTVPSPQQDISRTHAEVRVENGQVLVTDLASTNGVHVTRTGEGARRLHPGEATPLESGHVVDLGDGVTFTVERG</sequence>
<dbReference type="EMBL" id="JAUCGR010000002">
    <property type="protein sequence ID" value="MDM7831543.1"/>
    <property type="molecule type" value="Genomic_DNA"/>
</dbReference>
<feature type="compositionally biased region" description="Basic and acidic residues" evidence="2">
    <location>
        <begin position="220"/>
        <end position="229"/>
    </location>
</feature>
<protein>
    <submittedName>
        <fullName evidence="4">FHA domain-containing protein</fullName>
    </submittedName>
</protein>
<feature type="region of interest" description="Disordered" evidence="2">
    <location>
        <begin position="162"/>
        <end position="196"/>
    </location>
</feature>
<proteinExistence type="predicted"/>
<name>A0ABT7S7D3_9CELL</name>
<evidence type="ECO:0000313" key="5">
    <source>
        <dbReference type="Proteomes" id="UP001321453"/>
    </source>
</evidence>
<dbReference type="Proteomes" id="UP001321453">
    <property type="component" value="Unassembled WGS sequence"/>
</dbReference>
<comment type="caution">
    <text evidence="4">The sequence shown here is derived from an EMBL/GenBank/DDBJ whole genome shotgun (WGS) entry which is preliminary data.</text>
</comment>
<feature type="region of interest" description="Disordered" evidence="2">
    <location>
        <begin position="210"/>
        <end position="287"/>
    </location>
</feature>
<evidence type="ECO:0000256" key="1">
    <source>
        <dbReference type="ARBA" id="ARBA00022553"/>
    </source>
</evidence>
<reference evidence="4 5" key="1">
    <citation type="submission" date="2023-06" db="EMBL/GenBank/DDBJ databases">
        <title>Cellulomonas sp. MW9 Whole genome sequence.</title>
        <authorList>
            <person name="Park S."/>
        </authorList>
    </citation>
    <scope>NUCLEOTIDE SEQUENCE [LARGE SCALE GENOMIC DNA]</scope>
    <source>
        <strain evidence="4 5">MW9</strain>
    </source>
</reference>
<dbReference type="RefSeq" id="WP_289446898.1">
    <property type="nucleotide sequence ID" value="NZ_JAUCGR010000002.1"/>
</dbReference>
<feature type="compositionally biased region" description="Acidic residues" evidence="2">
    <location>
        <begin position="233"/>
        <end position="242"/>
    </location>
</feature>
<gene>
    <name evidence="4" type="ORF">QRT05_09385</name>
</gene>
<accession>A0ABT7S7D3</accession>
<dbReference type="PROSITE" id="PS50006">
    <property type="entry name" value="FHA_DOMAIN"/>
    <property type="match status" value="1"/>
</dbReference>
<evidence type="ECO:0000259" key="3">
    <source>
        <dbReference type="PROSITE" id="PS50006"/>
    </source>
</evidence>
<dbReference type="Gene3D" id="2.60.200.20">
    <property type="match status" value="1"/>
</dbReference>
<dbReference type="InterPro" id="IPR000253">
    <property type="entry name" value="FHA_dom"/>
</dbReference>
<organism evidence="4 5">
    <name type="scientific">Cellulomonas edaphi</name>
    <dbReference type="NCBI Taxonomy" id="3053468"/>
    <lineage>
        <taxon>Bacteria</taxon>
        <taxon>Bacillati</taxon>
        <taxon>Actinomycetota</taxon>
        <taxon>Actinomycetes</taxon>
        <taxon>Micrococcales</taxon>
        <taxon>Cellulomonadaceae</taxon>
        <taxon>Cellulomonas</taxon>
    </lineage>
</organism>
<dbReference type="SUPFAM" id="SSF49879">
    <property type="entry name" value="SMAD/FHA domain"/>
    <property type="match status" value="1"/>
</dbReference>
<keyword evidence="1" id="KW-0597">Phosphoprotein</keyword>
<dbReference type="InterPro" id="IPR008984">
    <property type="entry name" value="SMAD_FHA_dom_sf"/>
</dbReference>
<dbReference type="Pfam" id="PF00498">
    <property type="entry name" value="FHA"/>
    <property type="match status" value="1"/>
</dbReference>
<evidence type="ECO:0000313" key="4">
    <source>
        <dbReference type="EMBL" id="MDM7831543.1"/>
    </source>
</evidence>